<dbReference type="Pfam" id="PF07714">
    <property type="entry name" value="PK_Tyr_Ser-Thr"/>
    <property type="match status" value="2"/>
</dbReference>
<dbReference type="GO" id="GO:0005886">
    <property type="term" value="C:plasma membrane"/>
    <property type="evidence" value="ECO:0007669"/>
    <property type="project" value="TreeGrafter"/>
</dbReference>
<dbReference type="Proteomes" id="UP001324115">
    <property type="component" value="Unassembled WGS sequence"/>
</dbReference>
<evidence type="ECO:0000313" key="4">
    <source>
        <dbReference type="Proteomes" id="UP001324115"/>
    </source>
</evidence>
<name>A0AAN7FA11_QUERU</name>
<dbReference type="InterPro" id="IPR011009">
    <property type="entry name" value="Kinase-like_dom_sf"/>
</dbReference>
<keyword evidence="1" id="KW-0547">Nucleotide-binding</keyword>
<evidence type="ECO:0000256" key="1">
    <source>
        <dbReference type="PROSITE-ProRule" id="PRU10141"/>
    </source>
</evidence>
<dbReference type="PANTHER" id="PTHR27003">
    <property type="entry name" value="OS07G0166700 PROTEIN"/>
    <property type="match status" value="1"/>
</dbReference>
<dbReference type="InterPro" id="IPR045272">
    <property type="entry name" value="ANXUR1/2-like"/>
</dbReference>
<dbReference type="AlphaFoldDB" id="A0AAN7FA11"/>
<dbReference type="InterPro" id="IPR000719">
    <property type="entry name" value="Prot_kinase_dom"/>
</dbReference>
<comment type="caution">
    <text evidence="3">The sequence shown here is derived from an EMBL/GenBank/DDBJ whole genome shotgun (WGS) entry which is preliminary data.</text>
</comment>
<gene>
    <name evidence="3" type="ORF">RGQ29_019837</name>
</gene>
<accession>A0AAN7FA11</accession>
<dbReference type="InterPro" id="IPR017441">
    <property type="entry name" value="Protein_kinase_ATP_BS"/>
</dbReference>
<feature type="domain" description="Protein kinase" evidence="2">
    <location>
        <begin position="41"/>
        <end position="288"/>
    </location>
</feature>
<dbReference type="Gene3D" id="1.10.510.10">
    <property type="entry name" value="Transferase(Phosphotransferase) domain 1"/>
    <property type="match status" value="2"/>
</dbReference>
<dbReference type="SUPFAM" id="SSF56112">
    <property type="entry name" value="Protein kinase-like (PK-like)"/>
    <property type="match status" value="1"/>
</dbReference>
<proteinExistence type="predicted"/>
<organism evidence="3 4">
    <name type="scientific">Quercus rubra</name>
    <name type="common">Northern red oak</name>
    <name type="synonym">Quercus borealis</name>
    <dbReference type="NCBI Taxonomy" id="3512"/>
    <lineage>
        <taxon>Eukaryota</taxon>
        <taxon>Viridiplantae</taxon>
        <taxon>Streptophyta</taxon>
        <taxon>Embryophyta</taxon>
        <taxon>Tracheophyta</taxon>
        <taxon>Spermatophyta</taxon>
        <taxon>Magnoliopsida</taxon>
        <taxon>eudicotyledons</taxon>
        <taxon>Gunneridae</taxon>
        <taxon>Pentapetalae</taxon>
        <taxon>rosids</taxon>
        <taxon>fabids</taxon>
        <taxon>Fagales</taxon>
        <taxon>Fagaceae</taxon>
        <taxon>Quercus</taxon>
    </lineage>
</organism>
<keyword evidence="4" id="KW-1185">Reference proteome</keyword>
<sequence length="330" mass="37095">MEGVSKLFRTSGKRAKPSSALPDELCRRFSLAEMKIATNNFDDKLFIGQGSYGKVYKGLFIDDRSCTINVAIKCVTFDRLRTELPLACQLYHPNHVPLVGYCLDDQQMILVYEFMVKGNLGDHLYGSTNHHGPFPWKQRLQICIEVARALHYLHTGLKHTIIHRNALIKIESKVVGTYGYADPGYVATGELTDKSDVYSFGVVLLEVLSGRKAFQRLGGEEQQYLVNWARKCKREGTINKIIDPYLMGKIAPECFKIYLDIATSCVRNEGKDRPTIGDVEVGLEHALQLQQSADAERKDGVNQHNYAIVEYISGTASPEESFSDIYSTNT</sequence>
<evidence type="ECO:0000313" key="3">
    <source>
        <dbReference type="EMBL" id="KAK4588993.1"/>
    </source>
</evidence>
<feature type="binding site" evidence="1">
    <location>
        <position position="73"/>
    </location>
    <ligand>
        <name>ATP</name>
        <dbReference type="ChEBI" id="CHEBI:30616"/>
    </ligand>
</feature>
<keyword evidence="1" id="KW-0067">ATP-binding</keyword>
<evidence type="ECO:0000259" key="2">
    <source>
        <dbReference type="PROSITE" id="PS50011"/>
    </source>
</evidence>
<dbReference type="PANTHER" id="PTHR27003:SF451">
    <property type="entry name" value="PROTEIN KINASE DOMAIN-CONTAINING PROTEIN"/>
    <property type="match status" value="1"/>
</dbReference>
<dbReference type="GO" id="GO:0005524">
    <property type="term" value="F:ATP binding"/>
    <property type="evidence" value="ECO:0007669"/>
    <property type="project" value="UniProtKB-UniRule"/>
</dbReference>
<dbReference type="GO" id="GO:0009506">
    <property type="term" value="C:plasmodesma"/>
    <property type="evidence" value="ECO:0007669"/>
    <property type="project" value="TreeGrafter"/>
</dbReference>
<dbReference type="Gene3D" id="3.30.200.20">
    <property type="entry name" value="Phosphorylase Kinase, domain 1"/>
    <property type="match status" value="1"/>
</dbReference>
<dbReference type="EMBL" id="JAXUIC010000005">
    <property type="protein sequence ID" value="KAK4588993.1"/>
    <property type="molecule type" value="Genomic_DNA"/>
</dbReference>
<dbReference type="PROSITE" id="PS50011">
    <property type="entry name" value="PROTEIN_KINASE_DOM"/>
    <property type="match status" value="1"/>
</dbReference>
<dbReference type="GO" id="GO:0004714">
    <property type="term" value="F:transmembrane receptor protein tyrosine kinase activity"/>
    <property type="evidence" value="ECO:0007669"/>
    <property type="project" value="InterPro"/>
</dbReference>
<dbReference type="PROSITE" id="PS00107">
    <property type="entry name" value="PROTEIN_KINASE_ATP"/>
    <property type="match status" value="1"/>
</dbReference>
<protein>
    <recommendedName>
        <fullName evidence="2">Protein kinase domain-containing protein</fullName>
    </recommendedName>
</protein>
<reference evidence="3 4" key="1">
    <citation type="journal article" date="2023" name="G3 (Bethesda)">
        <title>A haplotype-resolved chromosome-scale genome for Quercus rubra L. provides insights into the genetics of adaptive traits for red oak species.</title>
        <authorList>
            <person name="Kapoor B."/>
            <person name="Jenkins J."/>
            <person name="Schmutz J."/>
            <person name="Zhebentyayeva T."/>
            <person name="Kuelheim C."/>
            <person name="Coggeshall M."/>
            <person name="Heim C."/>
            <person name="Lasky J.R."/>
            <person name="Leites L."/>
            <person name="Islam-Faridi N."/>
            <person name="Romero-Severson J."/>
            <person name="DeLeo V.L."/>
            <person name="Lucas S.M."/>
            <person name="Lazic D."/>
            <person name="Gailing O."/>
            <person name="Carlson J."/>
            <person name="Staton M."/>
        </authorList>
    </citation>
    <scope>NUCLEOTIDE SEQUENCE [LARGE SCALE GENOMIC DNA]</scope>
    <source>
        <strain evidence="3">Pseudo-F2</strain>
    </source>
</reference>
<dbReference type="InterPro" id="IPR001245">
    <property type="entry name" value="Ser-Thr/Tyr_kinase_cat_dom"/>
</dbReference>